<gene>
    <name evidence="1" type="primary">60</name>
    <name evidence="1" type="ORF">PBI_COZZ_60</name>
</gene>
<dbReference type="Proteomes" id="UP000203169">
    <property type="component" value="Segment"/>
</dbReference>
<protein>
    <submittedName>
        <fullName evidence="1">Uncharacterized protein</fullName>
    </submittedName>
</protein>
<evidence type="ECO:0000313" key="1">
    <source>
        <dbReference type="EMBL" id="ANA85766.1"/>
    </source>
</evidence>
<dbReference type="GeneID" id="28802836"/>
<name>A0A160DDB3_9CAUD</name>
<dbReference type="KEGG" id="vg:28802836"/>
<dbReference type="EMBL" id="KU998239">
    <property type="protein sequence ID" value="ANA85766.1"/>
    <property type="molecule type" value="Genomic_DNA"/>
</dbReference>
<organism evidence="1 2">
    <name type="scientific">Gordonia phage Cozz</name>
    <dbReference type="NCBI Taxonomy" id="1838066"/>
    <lineage>
        <taxon>Viruses</taxon>
        <taxon>Duplodnaviria</taxon>
        <taxon>Heunggongvirae</taxon>
        <taxon>Uroviricota</taxon>
        <taxon>Caudoviricetes</taxon>
        <taxon>Emalynvirus</taxon>
        <taxon>Emalynvirus cozz</taxon>
    </lineage>
</organism>
<accession>A0A160DDB3</accession>
<dbReference type="OrthoDB" id="25788at10239"/>
<dbReference type="RefSeq" id="YP_009276519.1">
    <property type="nucleotide sequence ID" value="NC_030941.1"/>
</dbReference>
<evidence type="ECO:0000313" key="2">
    <source>
        <dbReference type="Proteomes" id="UP000203169"/>
    </source>
</evidence>
<reference evidence="1 2" key="1">
    <citation type="submission" date="2016-03" db="EMBL/GenBank/DDBJ databases">
        <authorList>
            <person name="Montgomery M.T."/>
            <person name="Guerrero C.A."/>
            <person name="Mavrich T.N."/>
            <person name="Pope W.H."/>
            <person name="Garlena R.A."/>
            <person name="Russell D.A."/>
            <person name="Jacobs-Sera D."/>
            <person name="Hendrix R.W."/>
            <person name="Hatfull G.F."/>
        </authorList>
    </citation>
    <scope>NUCLEOTIDE SEQUENCE [LARGE SCALE GENOMIC DNA]</scope>
</reference>
<keyword evidence="2" id="KW-1185">Reference proteome</keyword>
<sequence>MNVAVRYHKKEFLGLGGPEEYKEVNEVIAVYRDVPREMIPPSGEAILVEDTAYIIAGQLWDLKGHNVTLEVE</sequence>
<proteinExistence type="predicted"/>